<evidence type="ECO:0000313" key="7">
    <source>
        <dbReference type="Proteomes" id="UP000001364"/>
    </source>
</evidence>
<reference evidence="5" key="2">
    <citation type="submission" date="2016-09" db="EMBL/GenBank/DDBJ databases">
        <authorList>
            <person name="Schrader J."/>
            <person name="Viollier P."/>
            <person name="Radhakrishnan S."/>
            <person name="Ely B."/>
            <person name="Crosson S."/>
        </authorList>
    </citation>
    <scope>NUCLEOTIDE SEQUENCE</scope>
    <source>
        <strain evidence="5">NA1000</strain>
    </source>
</reference>
<evidence type="ECO:0000313" key="3">
    <source>
        <dbReference type="EMBL" id="ACL94144.1"/>
    </source>
</evidence>
<dbReference type="Proteomes" id="UP000001364">
    <property type="component" value="Chromosome"/>
</dbReference>
<dbReference type="AlphaFoldDB" id="A0A0H3CDE4"/>
<name>A0A0H3CDE4_CAUVN</name>
<evidence type="ECO:0000259" key="1">
    <source>
        <dbReference type="Pfam" id="PF01548"/>
    </source>
</evidence>
<dbReference type="PANTHER" id="PTHR33055:SF13">
    <property type="entry name" value="TRANSPOSASE"/>
    <property type="match status" value="1"/>
</dbReference>
<dbReference type="EMBL" id="CP001340">
    <property type="protein sequence ID" value="ACL96372.1"/>
    <property type="molecule type" value="Genomic_DNA"/>
</dbReference>
<feature type="domain" description="Transposase IS116/IS110/IS902 C-terminal" evidence="2">
    <location>
        <begin position="190"/>
        <end position="273"/>
    </location>
</feature>
<evidence type="ECO:0000313" key="5">
    <source>
        <dbReference type="EMBL" id="ACL96372.1"/>
    </source>
</evidence>
<dbReference type="InterPro" id="IPR002525">
    <property type="entry name" value="Transp_IS110-like_N"/>
</dbReference>
<dbReference type="InterPro" id="IPR003346">
    <property type="entry name" value="Transposase_20"/>
</dbReference>
<dbReference type="EMBL" id="CP001340">
    <property type="protein sequence ID" value="ACL96483.1"/>
    <property type="molecule type" value="Genomic_DNA"/>
</dbReference>
<organism evidence="5 7">
    <name type="scientific">Caulobacter vibrioides (strain NA1000 / CB15N)</name>
    <name type="common">Caulobacter crescentus</name>
    <dbReference type="NCBI Taxonomy" id="565050"/>
    <lineage>
        <taxon>Bacteria</taxon>
        <taxon>Pseudomonadati</taxon>
        <taxon>Pseudomonadota</taxon>
        <taxon>Alphaproteobacteria</taxon>
        <taxon>Caulobacterales</taxon>
        <taxon>Caulobacteraceae</taxon>
        <taxon>Caulobacter</taxon>
    </lineage>
</organism>
<feature type="domain" description="Transposase IS110-like N-terminal" evidence="1">
    <location>
        <begin position="26"/>
        <end position="145"/>
    </location>
</feature>
<dbReference type="RefSeq" id="YP_002518280.1">
    <property type="nucleotide sequence ID" value="NC_011916.1"/>
</dbReference>
<keyword evidence="7" id="KW-1185">Reference proteome</keyword>
<dbReference type="GO" id="GO:0003677">
    <property type="term" value="F:DNA binding"/>
    <property type="evidence" value="ECO:0007669"/>
    <property type="project" value="InterPro"/>
</dbReference>
<dbReference type="RefSeq" id="WP_010918528.1">
    <property type="nucleotide sequence ID" value="NC_011916.1"/>
</dbReference>
<protein>
    <submittedName>
        <fullName evidence="3 5">Transposase</fullName>
    </submittedName>
</protein>
<dbReference type="GeneID" id="7330487"/>
<dbReference type="GO" id="GO:0004803">
    <property type="term" value="F:transposase activity"/>
    <property type="evidence" value="ECO:0007669"/>
    <property type="project" value="InterPro"/>
</dbReference>
<evidence type="ECO:0000259" key="2">
    <source>
        <dbReference type="Pfam" id="PF02371"/>
    </source>
</evidence>
<dbReference type="SMR" id="A0A0H3CDE4"/>
<dbReference type="EMBL" id="CP001340">
    <property type="protein sequence ID" value="ACL94144.1"/>
    <property type="molecule type" value="Genomic_DNA"/>
</dbReference>
<dbReference type="PATRIC" id="fig|565050.3.peg.1760"/>
<dbReference type="GeneID" id="7333308"/>
<dbReference type="RefSeq" id="YP_002518391.1">
    <property type="nucleotide sequence ID" value="NC_011916.1"/>
</dbReference>
<gene>
    <name evidence="3" type="ordered locus">CCNA_00679</name>
    <name evidence="4" type="ordered locus">CCNA_01787</name>
    <name evidence="5" type="ordered locus">CCNA_02907</name>
    <name evidence="6" type="ordered locus">CCNA_03018</name>
</gene>
<dbReference type="HOGENOM" id="CLU_036902_5_1_5"/>
<dbReference type="KEGG" id="ccs:CCNA_01787"/>
<accession>A0A0H3CDE4</accession>
<dbReference type="PANTHER" id="PTHR33055">
    <property type="entry name" value="TRANSPOSASE FOR INSERTION SEQUENCE ELEMENT IS1111A"/>
    <property type="match status" value="1"/>
</dbReference>
<evidence type="ECO:0000313" key="6">
    <source>
        <dbReference type="EMBL" id="ACL96483.1"/>
    </source>
</evidence>
<evidence type="ECO:0000313" key="4">
    <source>
        <dbReference type="EMBL" id="ACL95252.1"/>
    </source>
</evidence>
<dbReference type="RefSeq" id="YP_002516052.1">
    <property type="nucleotide sequence ID" value="NC_011916.1"/>
</dbReference>
<proteinExistence type="predicted"/>
<dbReference type="KEGG" id="ccs:CCNA_00679"/>
<dbReference type="GeneID" id="7331252"/>
<dbReference type="EMBL" id="CP001340">
    <property type="protein sequence ID" value="ACL95252.1"/>
    <property type="molecule type" value="Genomic_DNA"/>
</dbReference>
<dbReference type="RefSeq" id="YP_002517160.1">
    <property type="nucleotide sequence ID" value="NC_011916.1"/>
</dbReference>
<dbReference type="NCBIfam" id="NF033542">
    <property type="entry name" value="transpos_IS110"/>
    <property type="match status" value="1"/>
</dbReference>
<dbReference type="Pfam" id="PF01548">
    <property type="entry name" value="DEDD_Tnp_IS110"/>
    <property type="match status" value="1"/>
</dbReference>
<dbReference type="GO" id="GO:0006313">
    <property type="term" value="P:DNA transposition"/>
    <property type="evidence" value="ECO:0007669"/>
    <property type="project" value="InterPro"/>
</dbReference>
<reference evidence="5 7" key="1">
    <citation type="journal article" date="2010" name="J. Bacteriol.">
        <title>The genetic basis of laboratory adaptation in Caulobacter crescentus.</title>
        <authorList>
            <person name="Marks M.E."/>
            <person name="Castro-Rojas C.M."/>
            <person name="Teiling C."/>
            <person name="Du L."/>
            <person name="Kapatral V."/>
            <person name="Walunas T.L."/>
            <person name="Crosson S."/>
        </authorList>
    </citation>
    <scope>NUCLEOTIDE SEQUENCE [LARGE SCALE GENOMIC DNA]</scope>
    <source>
        <strain evidence="5">NA1000</strain>
        <strain evidence="7">NA1000 / CB15N</strain>
    </source>
</reference>
<dbReference type="InterPro" id="IPR047650">
    <property type="entry name" value="Transpos_IS110"/>
</dbReference>
<dbReference type="GeneID" id="7331338"/>
<dbReference type="KEGG" id="ccs:CCNA_03018"/>
<sequence length="311" mass="33397">MASIICGVDVSLKTLDGWISGSGLELSVSRSPEGIAKLARFCAEHDVELVVMEATGGYEKLPFGLLWAAGVPCAIANARSVRRFAEAMGVLEKTDRIDARIIADYAATKGLTSQAPESQIQERLRALVARLRQLTQLKVAQSNQRRLVDEPQVVASFDEMLALIARQSRALEIQIADLLGADPLWRALDAALREIKGVAGRTVARLMAEMPEIGTVSNKAVAKLAGLAPIARDSGLRKGKRPIRGGRANVRSILVVVASVVARHDPDLAAFHQRLTQAGKPKMAVRVAVARKLLVRLNAKARDARATLAAA</sequence>
<dbReference type="KEGG" id="ccs:CCNA_02907"/>
<dbReference type="OrthoDB" id="8261795at2"/>
<dbReference type="Pfam" id="PF02371">
    <property type="entry name" value="Transposase_20"/>
    <property type="match status" value="1"/>
</dbReference>